<accession>A0ABR8VLU5</accession>
<organism evidence="1 2">
    <name type="scientific">Bacillus norwichensis</name>
    <dbReference type="NCBI Taxonomy" id="2762217"/>
    <lineage>
        <taxon>Bacteria</taxon>
        <taxon>Bacillati</taxon>
        <taxon>Bacillota</taxon>
        <taxon>Bacilli</taxon>
        <taxon>Bacillales</taxon>
        <taxon>Bacillaceae</taxon>
        <taxon>Bacillus</taxon>
    </lineage>
</organism>
<comment type="caution">
    <text evidence="1">The sequence shown here is derived from an EMBL/GenBank/DDBJ whole genome shotgun (WGS) entry which is preliminary data.</text>
</comment>
<dbReference type="EMBL" id="JACSPV010000018">
    <property type="protein sequence ID" value="MBD8005744.1"/>
    <property type="molecule type" value="Genomic_DNA"/>
</dbReference>
<name>A0ABR8VLU5_9BACI</name>
<evidence type="ECO:0000313" key="1">
    <source>
        <dbReference type="EMBL" id="MBD8005744.1"/>
    </source>
</evidence>
<dbReference type="SUPFAM" id="SSF140500">
    <property type="entry name" value="BAS1536-like"/>
    <property type="match status" value="1"/>
</dbReference>
<sequence length="60" mass="7166">MERKQKALLKKIEERRKELVKLGLSRSFADERVLRLSDQLDQLLNRYHLIEQKKTSNGSQ</sequence>
<reference evidence="1 2" key="1">
    <citation type="submission" date="2020-08" db="EMBL/GenBank/DDBJ databases">
        <title>A Genomic Blueprint of the Chicken Gut Microbiome.</title>
        <authorList>
            <person name="Gilroy R."/>
            <person name="Ravi A."/>
            <person name="Getino M."/>
            <person name="Pursley I."/>
            <person name="Horton D.L."/>
            <person name="Alikhan N.-F."/>
            <person name="Baker D."/>
            <person name="Gharbi K."/>
            <person name="Hall N."/>
            <person name="Watson M."/>
            <person name="Adriaenssens E.M."/>
            <person name="Foster-Nyarko E."/>
            <person name="Jarju S."/>
            <person name="Secka A."/>
            <person name="Antonio M."/>
            <person name="Oren A."/>
            <person name="Chaudhuri R."/>
            <person name="La Ragione R.M."/>
            <person name="Hildebrand F."/>
            <person name="Pallen M.J."/>
        </authorList>
    </citation>
    <scope>NUCLEOTIDE SEQUENCE [LARGE SCALE GENOMIC DNA]</scope>
    <source>
        <strain evidence="1 2">Sa1BUA2</strain>
    </source>
</reference>
<dbReference type="InterPro" id="IPR018540">
    <property type="entry name" value="Spo0E-like"/>
</dbReference>
<dbReference type="Gene3D" id="4.10.280.10">
    <property type="entry name" value="Helix-loop-helix DNA-binding domain"/>
    <property type="match status" value="1"/>
</dbReference>
<dbReference type="Proteomes" id="UP000648182">
    <property type="component" value="Unassembled WGS sequence"/>
</dbReference>
<proteinExistence type="predicted"/>
<keyword evidence="2" id="KW-1185">Reference proteome</keyword>
<dbReference type="Pfam" id="PF09388">
    <property type="entry name" value="SpoOE-like"/>
    <property type="match status" value="1"/>
</dbReference>
<gene>
    <name evidence="1" type="ORF">H9631_11670</name>
</gene>
<evidence type="ECO:0000313" key="2">
    <source>
        <dbReference type="Proteomes" id="UP000648182"/>
    </source>
</evidence>
<protein>
    <submittedName>
        <fullName evidence="1">Aspartyl-phosphate phosphatase Spo0E family protein</fullName>
    </submittedName>
</protein>
<dbReference type="InterPro" id="IPR036638">
    <property type="entry name" value="HLH_DNA-bd_sf"/>
</dbReference>
<dbReference type="InterPro" id="IPR037208">
    <property type="entry name" value="Spo0E-like_sf"/>
</dbReference>
<dbReference type="RefSeq" id="WP_191812977.1">
    <property type="nucleotide sequence ID" value="NZ_JACSPV010000018.1"/>
</dbReference>